<evidence type="ECO:0000256" key="1">
    <source>
        <dbReference type="SAM" id="Phobius"/>
    </source>
</evidence>
<feature type="transmembrane region" description="Helical" evidence="1">
    <location>
        <begin position="103"/>
        <end position="123"/>
    </location>
</feature>
<sequence>MRTSPVNLPTQFGFIPSGLAWLALIMSLTVGTSVAAIVMGERVGIPVLPVYWEYVASVFRLAPLIIIAIAIGIVTTLALRRELRPIAAIKLMARTRFHNREEFAATVGPVLLMPLLLGAFGTLKQILPLYRPFQWDDTFAGFARYIFFGHRGWEVTHAIFGSAEATLVLDRIYTAWVPLMFAAVLLYALFAPPALRARFFLSLTLGFILIGVVSAFAFSSAGPCYARLIGSASAPAYDGLMARLNAINAAGYHLQALDWQRQLWVAHENRDYGFAMGISAMPSMHNAVSFLYVLCAWHARPWVRMSAIAFAVAILVGSVHLGWHYLADGLVAWGMMALIWTGAGVMLRAQLPWPARRETTRAFQLA</sequence>
<keyword evidence="1" id="KW-1133">Transmembrane helix</keyword>
<reference evidence="4" key="1">
    <citation type="journal article" date="2019" name="Int. J. Syst. Evol. Microbiol.">
        <title>The Global Catalogue of Microorganisms (GCM) 10K type strain sequencing project: providing services to taxonomists for standard genome sequencing and annotation.</title>
        <authorList>
            <consortium name="The Broad Institute Genomics Platform"/>
            <consortium name="The Broad Institute Genome Sequencing Center for Infectious Disease"/>
            <person name="Wu L."/>
            <person name="Ma J."/>
        </authorList>
    </citation>
    <scope>NUCLEOTIDE SEQUENCE [LARGE SCALE GENOMIC DNA]</scope>
    <source>
        <strain evidence="4">JCM 17564</strain>
    </source>
</reference>
<organism evidence="3 4">
    <name type="scientific">Sphingomonas rosea</name>
    <dbReference type="NCBI Taxonomy" id="335605"/>
    <lineage>
        <taxon>Bacteria</taxon>
        <taxon>Pseudomonadati</taxon>
        <taxon>Pseudomonadota</taxon>
        <taxon>Alphaproteobacteria</taxon>
        <taxon>Sphingomonadales</taxon>
        <taxon>Sphingomonadaceae</taxon>
        <taxon>Sphingomonas</taxon>
    </lineage>
</organism>
<protein>
    <submittedName>
        <fullName evidence="3">Phosphatase PAP2 family protein</fullName>
    </submittedName>
</protein>
<feature type="transmembrane region" description="Helical" evidence="1">
    <location>
        <begin position="12"/>
        <end position="38"/>
    </location>
</feature>
<feature type="transmembrane region" description="Helical" evidence="1">
    <location>
        <begin position="197"/>
        <end position="218"/>
    </location>
</feature>
<name>A0ABP7UDQ7_9SPHN</name>
<dbReference type="Pfam" id="PF14378">
    <property type="entry name" value="PAP2_3"/>
    <property type="match status" value="1"/>
</dbReference>
<feature type="domain" description="Inositolphosphotransferase Aur1/Ipt1" evidence="2">
    <location>
        <begin position="156"/>
        <end position="340"/>
    </location>
</feature>
<dbReference type="Proteomes" id="UP001424459">
    <property type="component" value="Unassembled WGS sequence"/>
</dbReference>
<feature type="transmembrane region" description="Helical" evidence="1">
    <location>
        <begin position="58"/>
        <end position="79"/>
    </location>
</feature>
<evidence type="ECO:0000313" key="3">
    <source>
        <dbReference type="EMBL" id="GAA4041197.1"/>
    </source>
</evidence>
<feature type="transmembrane region" description="Helical" evidence="1">
    <location>
        <begin position="272"/>
        <end position="295"/>
    </location>
</feature>
<feature type="transmembrane region" description="Helical" evidence="1">
    <location>
        <begin position="307"/>
        <end position="326"/>
    </location>
</feature>
<keyword evidence="4" id="KW-1185">Reference proteome</keyword>
<feature type="transmembrane region" description="Helical" evidence="1">
    <location>
        <begin position="172"/>
        <end position="190"/>
    </location>
</feature>
<accession>A0ABP7UDQ7</accession>
<evidence type="ECO:0000259" key="2">
    <source>
        <dbReference type="Pfam" id="PF14378"/>
    </source>
</evidence>
<keyword evidence="1" id="KW-0812">Transmembrane</keyword>
<dbReference type="EMBL" id="BAABBR010000001">
    <property type="protein sequence ID" value="GAA4041197.1"/>
    <property type="molecule type" value="Genomic_DNA"/>
</dbReference>
<evidence type="ECO:0000313" key="4">
    <source>
        <dbReference type="Proteomes" id="UP001424459"/>
    </source>
</evidence>
<comment type="caution">
    <text evidence="3">The sequence shown here is derived from an EMBL/GenBank/DDBJ whole genome shotgun (WGS) entry which is preliminary data.</text>
</comment>
<dbReference type="InterPro" id="IPR026841">
    <property type="entry name" value="Aur1/Ipt1"/>
</dbReference>
<feature type="transmembrane region" description="Helical" evidence="1">
    <location>
        <begin position="332"/>
        <end position="351"/>
    </location>
</feature>
<gene>
    <name evidence="3" type="ORF">GCM10022281_22720</name>
</gene>
<dbReference type="Gene3D" id="1.20.144.10">
    <property type="entry name" value="Phosphatidic acid phosphatase type 2/haloperoxidase"/>
    <property type="match status" value="1"/>
</dbReference>
<proteinExistence type="predicted"/>
<keyword evidence="1" id="KW-0472">Membrane</keyword>